<proteinExistence type="inferred from homology"/>
<evidence type="ECO:0000313" key="14">
    <source>
        <dbReference type="Proteomes" id="UP000335636"/>
    </source>
</evidence>
<comment type="caution">
    <text evidence="11">Lacks conserved residue(s) required for the propagation of feature annotation.</text>
</comment>
<evidence type="ECO:0000256" key="10">
    <source>
        <dbReference type="ARBA" id="ARBA00023224"/>
    </source>
</evidence>
<dbReference type="Proteomes" id="UP000335636">
    <property type="component" value="Unassembled WGS sequence"/>
</dbReference>
<evidence type="ECO:0000256" key="7">
    <source>
        <dbReference type="ARBA" id="ARBA00023040"/>
    </source>
</evidence>
<keyword evidence="14" id="KW-1185">Reference proteome</keyword>
<comment type="subcellular location">
    <subcellularLocation>
        <location evidence="1 11">Cell membrane</location>
        <topology evidence="1 11">Multi-pass membrane protein</topology>
    </subcellularLocation>
</comment>
<evidence type="ECO:0000256" key="5">
    <source>
        <dbReference type="ARBA" id="ARBA00022692"/>
    </source>
</evidence>
<evidence type="ECO:0000256" key="11">
    <source>
        <dbReference type="RuleBase" id="RU364061"/>
    </source>
</evidence>
<evidence type="ECO:0000256" key="4">
    <source>
        <dbReference type="ARBA" id="ARBA00022507"/>
    </source>
</evidence>
<protein>
    <recommendedName>
        <fullName evidence="11">Vomeronasal type-1 receptor</fullName>
    </recommendedName>
</protein>
<evidence type="ECO:0000256" key="9">
    <source>
        <dbReference type="ARBA" id="ARBA00023170"/>
    </source>
</evidence>
<dbReference type="GO" id="GO:0016503">
    <property type="term" value="F:pheromone receptor activity"/>
    <property type="evidence" value="ECO:0007669"/>
    <property type="project" value="InterPro"/>
</dbReference>
<keyword evidence="10 11" id="KW-0807">Transducer</keyword>
<keyword evidence="7 11" id="KW-0297">G-protein coupled receptor</keyword>
<dbReference type="InterPro" id="IPR004072">
    <property type="entry name" value="Vmron_rcpt_1"/>
</dbReference>
<keyword evidence="9 11" id="KW-0675">Receptor</keyword>
<reference evidence="13 14" key="1">
    <citation type="submission" date="2019-04" db="EMBL/GenBank/DDBJ databases">
        <authorList>
            <person name="Alioto T."/>
            <person name="Alioto T."/>
        </authorList>
    </citation>
    <scope>NUCLEOTIDE SEQUENCE [LARGE SCALE GENOMIC DNA]</scope>
</reference>
<dbReference type="PANTHER" id="PTHR24062">
    <property type="entry name" value="VOMERONASAL TYPE-1 RECEPTOR"/>
    <property type="match status" value="1"/>
</dbReference>
<dbReference type="EMBL" id="CABDUW010001108">
    <property type="protein sequence ID" value="VTJ78695.1"/>
    <property type="molecule type" value="Genomic_DNA"/>
</dbReference>
<name>A0A5E4CAD6_MARMO</name>
<gene>
    <name evidence="12" type="ORF">GHT09_003693</name>
    <name evidence="13" type="ORF">MONAX_5E029035</name>
</gene>
<dbReference type="GO" id="GO:0005886">
    <property type="term" value="C:plasma membrane"/>
    <property type="evidence" value="ECO:0007669"/>
    <property type="project" value="UniProtKB-SubCell"/>
</dbReference>
<sequence length="85" mass="9622">MTGVGVMANALLLLVHNSLHITGQRPQPTDLPIGLLALIHLVILLIKGFIASDIFIHQWGRWEYLTCKFLIYLYRLMRGFSICAT</sequence>
<evidence type="ECO:0000256" key="6">
    <source>
        <dbReference type="ARBA" id="ARBA00022989"/>
    </source>
</evidence>
<evidence type="ECO:0000313" key="12">
    <source>
        <dbReference type="EMBL" id="KAF7484787.1"/>
    </source>
</evidence>
<dbReference type="SUPFAM" id="SSF81321">
    <property type="entry name" value="Family A G protein-coupled receptor-like"/>
    <property type="match status" value="1"/>
</dbReference>
<keyword evidence="6 11" id="KW-1133">Transmembrane helix</keyword>
<dbReference type="Pfam" id="PF03402">
    <property type="entry name" value="V1R"/>
    <property type="match status" value="1"/>
</dbReference>
<dbReference type="AlphaFoldDB" id="A0A5E4CAD6"/>
<keyword evidence="8 11" id="KW-0472">Membrane</keyword>
<keyword evidence="3 11" id="KW-1003">Cell membrane</keyword>
<dbReference type="PRINTS" id="PR01534">
    <property type="entry name" value="VOMERONASL1R"/>
</dbReference>
<evidence type="ECO:0000313" key="13">
    <source>
        <dbReference type="EMBL" id="VTJ78695.1"/>
    </source>
</evidence>
<keyword evidence="4 11" id="KW-0589">Pheromone response</keyword>
<evidence type="ECO:0000256" key="3">
    <source>
        <dbReference type="ARBA" id="ARBA00022475"/>
    </source>
</evidence>
<keyword evidence="5 11" id="KW-0812">Transmembrane</keyword>
<dbReference type="EMBL" id="WJEC01000206">
    <property type="protein sequence ID" value="KAF7484787.1"/>
    <property type="molecule type" value="Genomic_DNA"/>
</dbReference>
<comment type="similarity">
    <text evidence="2 11">Belongs to the G-protein coupled receptor 1 family.</text>
</comment>
<feature type="transmembrane region" description="Helical" evidence="11">
    <location>
        <begin position="33"/>
        <end position="56"/>
    </location>
</feature>
<evidence type="ECO:0000256" key="1">
    <source>
        <dbReference type="ARBA" id="ARBA00004651"/>
    </source>
</evidence>
<dbReference type="Proteomes" id="UP000662637">
    <property type="component" value="Unassembled WGS sequence"/>
</dbReference>
<evidence type="ECO:0000256" key="8">
    <source>
        <dbReference type="ARBA" id="ARBA00023136"/>
    </source>
</evidence>
<accession>A0A5E4CAD6</accession>
<evidence type="ECO:0000256" key="2">
    <source>
        <dbReference type="ARBA" id="ARBA00010663"/>
    </source>
</evidence>
<reference evidence="12" key="2">
    <citation type="submission" date="2020-08" db="EMBL/GenBank/DDBJ databases">
        <authorList>
            <person name="Shumante A."/>
            <person name="Zimin A.V."/>
            <person name="Puiu D."/>
            <person name="Salzberg S.L."/>
        </authorList>
    </citation>
    <scope>NUCLEOTIDE SEQUENCE</scope>
    <source>
        <strain evidence="12">WC2-LM</strain>
        <tissue evidence="12">Liver</tissue>
    </source>
</reference>
<organism evidence="13 14">
    <name type="scientific">Marmota monax</name>
    <name type="common">Woodchuck</name>
    <dbReference type="NCBI Taxonomy" id="9995"/>
    <lineage>
        <taxon>Eukaryota</taxon>
        <taxon>Metazoa</taxon>
        <taxon>Chordata</taxon>
        <taxon>Craniata</taxon>
        <taxon>Vertebrata</taxon>
        <taxon>Euteleostomi</taxon>
        <taxon>Mammalia</taxon>
        <taxon>Eutheria</taxon>
        <taxon>Euarchontoglires</taxon>
        <taxon>Glires</taxon>
        <taxon>Rodentia</taxon>
        <taxon>Sciuromorpha</taxon>
        <taxon>Sciuridae</taxon>
        <taxon>Xerinae</taxon>
        <taxon>Marmotini</taxon>
        <taxon>Marmota</taxon>
    </lineage>
</organism>
<dbReference type="GO" id="GO:0019236">
    <property type="term" value="P:response to pheromone"/>
    <property type="evidence" value="ECO:0007669"/>
    <property type="project" value="UniProtKB-KW"/>
</dbReference>